<protein>
    <recommendedName>
        <fullName evidence="1">Bulb-type lectin domain-containing protein</fullName>
    </recommendedName>
</protein>
<dbReference type="SMART" id="SM00108">
    <property type="entry name" value="B_lectin"/>
    <property type="match status" value="1"/>
</dbReference>
<dbReference type="Gene3D" id="2.90.10.10">
    <property type="entry name" value="Bulb-type lectin domain"/>
    <property type="match status" value="1"/>
</dbReference>
<name>A0A834ZU83_TETSI</name>
<comment type="caution">
    <text evidence="2">The sequence shown here is derived from an EMBL/GenBank/DDBJ whole genome shotgun (WGS) entry which is preliminary data.</text>
</comment>
<dbReference type="OrthoDB" id="1936886at2759"/>
<reference evidence="2 3" key="1">
    <citation type="submission" date="2020-04" db="EMBL/GenBank/DDBJ databases">
        <title>Plant Genome Project.</title>
        <authorList>
            <person name="Zhang R.-G."/>
        </authorList>
    </citation>
    <scope>NUCLEOTIDE SEQUENCE [LARGE SCALE GENOMIC DNA]</scope>
    <source>
        <strain evidence="2">YNK0</strain>
        <tissue evidence="2">Leaf</tissue>
    </source>
</reference>
<dbReference type="PROSITE" id="PS50927">
    <property type="entry name" value="BULB_LECTIN"/>
    <property type="match status" value="1"/>
</dbReference>
<dbReference type="InterPro" id="IPR036426">
    <property type="entry name" value="Bulb-type_lectin_dom_sf"/>
</dbReference>
<dbReference type="EMBL" id="JABCRI010000001">
    <property type="protein sequence ID" value="KAF8413930.1"/>
    <property type="molecule type" value="Genomic_DNA"/>
</dbReference>
<keyword evidence="3" id="KW-1185">Reference proteome</keyword>
<feature type="domain" description="Bulb-type lectin" evidence="1">
    <location>
        <begin position="101"/>
        <end position="211"/>
    </location>
</feature>
<accession>A0A834ZU83</accession>
<sequence>MSSTMECEAIGLNNCFVLLMSKRVIAAASSGLGICSTLESTGKVDKSSISGWLLQNLIIHKSLMASLLYHFKIQTWYMERLPLFIFSFTCLFFISKFSVAIDTISPNQTITGGQILVSADEIFELGFFSLGTSNKRYLGILFKSILQQTVVWVANRNNPLTNSSGVLAIGGDGNIFLLNQTESVIWSSNSSIVPNVIRVIRRRKPLLYWSS</sequence>
<dbReference type="PANTHER" id="PTHR32444">
    <property type="entry name" value="BULB-TYPE LECTIN DOMAIN-CONTAINING PROTEIN"/>
    <property type="match status" value="1"/>
</dbReference>
<evidence type="ECO:0000313" key="2">
    <source>
        <dbReference type="EMBL" id="KAF8413930.1"/>
    </source>
</evidence>
<dbReference type="InterPro" id="IPR001480">
    <property type="entry name" value="Bulb-type_lectin_dom"/>
</dbReference>
<organism evidence="2 3">
    <name type="scientific">Tetracentron sinense</name>
    <name type="common">Spur-leaf</name>
    <dbReference type="NCBI Taxonomy" id="13715"/>
    <lineage>
        <taxon>Eukaryota</taxon>
        <taxon>Viridiplantae</taxon>
        <taxon>Streptophyta</taxon>
        <taxon>Embryophyta</taxon>
        <taxon>Tracheophyta</taxon>
        <taxon>Spermatophyta</taxon>
        <taxon>Magnoliopsida</taxon>
        <taxon>Trochodendrales</taxon>
        <taxon>Trochodendraceae</taxon>
        <taxon>Tetracentron</taxon>
    </lineage>
</organism>
<dbReference type="SUPFAM" id="SSF51110">
    <property type="entry name" value="alpha-D-mannose-specific plant lectins"/>
    <property type="match status" value="1"/>
</dbReference>
<gene>
    <name evidence="2" type="ORF">HHK36_001926</name>
</gene>
<evidence type="ECO:0000313" key="3">
    <source>
        <dbReference type="Proteomes" id="UP000655225"/>
    </source>
</evidence>
<proteinExistence type="predicted"/>
<dbReference type="AlphaFoldDB" id="A0A834ZU83"/>
<dbReference type="Pfam" id="PF01453">
    <property type="entry name" value="B_lectin"/>
    <property type="match status" value="1"/>
</dbReference>
<dbReference type="PANTHER" id="PTHR32444:SF247">
    <property type="entry name" value="OS01G0958200 PROTEIN"/>
    <property type="match status" value="1"/>
</dbReference>
<evidence type="ECO:0000259" key="1">
    <source>
        <dbReference type="PROSITE" id="PS50927"/>
    </source>
</evidence>
<dbReference type="Proteomes" id="UP000655225">
    <property type="component" value="Unassembled WGS sequence"/>
</dbReference>
<dbReference type="CDD" id="cd00028">
    <property type="entry name" value="B_lectin"/>
    <property type="match status" value="1"/>
</dbReference>